<dbReference type="AlphaFoldDB" id="A0A943DNK4"/>
<gene>
    <name evidence="2" type="ORF">KHY35_10065</name>
</gene>
<protein>
    <submittedName>
        <fullName evidence="2">Uncharacterized protein</fullName>
    </submittedName>
</protein>
<evidence type="ECO:0000313" key="2">
    <source>
        <dbReference type="EMBL" id="MBS5411045.1"/>
    </source>
</evidence>
<dbReference type="RefSeq" id="WP_016278514.1">
    <property type="nucleotide sequence ID" value="NZ_JADMRY010000001.1"/>
</dbReference>
<sequence>MVNENLLATYSLLSFIRDTYGSECNESLTQLFVPLIKETLNRMLRKKGTAIMGKDYSEIFDSVRENFQIEIPIPVIITLMPQVCKYSGGSFTLNSDHSFIIDSECTSTITEDYQNQKKLIKKLANNYKIYCKGRNVPYDFEELVTFIQDQKNRIFNDQSTAIYNQSYHVSKYVYDRIKKKDFYFDIICSIYLGGIISSYFKFKIKDRIIDTELLVDTNFYISLIELNTEESYAACKQLYDLTIAMGFRYSILETTVEQIRILLSSKVRQFKSKDLFATLDVADILSACGRRGLDRSFLEACKDNLKNDLSEKGISIVYNQNIRALYEKTGKSKDLQTLTNIRGNRESAFNDLLAQEYVAYKRKDKIIAEFNDVNCWFLNNSYSVNRKEKSLPVWQRISITASDLLVLLWLANPSLSIGNSKSMLAMTSLSANVIKYRSEHYPSHKVICKIQDRIARLQIENNISEASIAKLCIRMSEGEIDRNEADRLLTLSSPALLEYINRATKNEDIYLETSEKNEILSSENNSLKAQLEDKCIENKLMKMRVWGVAYAIIVTVVYWLGIKYVNPSPITWYEYLGHIIYWLVTTVCVNWYNHMYFVNGIISFFKRDLIIKKISENYPV</sequence>
<name>A0A943DNK4_BACT4</name>
<accession>A0A943DNK4</accession>
<keyword evidence="1" id="KW-0812">Transmembrane</keyword>
<organism evidence="2 3">
    <name type="scientific">Bacteroides thetaiotaomicron</name>
    <dbReference type="NCBI Taxonomy" id="818"/>
    <lineage>
        <taxon>Bacteria</taxon>
        <taxon>Pseudomonadati</taxon>
        <taxon>Bacteroidota</taxon>
        <taxon>Bacteroidia</taxon>
        <taxon>Bacteroidales</taxon>
        <taxon>Bacteroidaceae</taxon>
        <taxon>Bacteroides</taxon>
    </lineage>
</organism>
<proteinExistence type="predicted"/>
<dbReference type="GeneID" id="82153549"/>
<feature type="transmembrane region" description="Helical" evidence="1">
    <location>
        <begin position="543"/>
        <end position="560"/>
    </location>
</feature>
<keyword evidence="1" id="KW-0472">Membrane</keyword>
<feature type="transmembrane region" description="Helical" evidence="1">
    <location>
        <begin position="580"/>
        <end position="605"/>
    </location>
</feature>
<keyword evidence="1" id="KW-1133">Transmembrane helix</keyword>
<feature type="transmembrane region" description="Helical" evidence="1">
    <location>
        <begin position="182"/>
        <end position="200"/>
    </location>
</feature>
<dbReference type="Proteomes" id="UP000782901">
    <property type="component" value="Unassembled WGS sequence"/>
</dbReference>
<comment type="caution">
    <text evidence="2">The sequence shown here is derived from an EMBL/GenBank/DDBJ whole genome shotgun (WGS) entry which is preliminary data.</text>
</comment>
<evidence type="ECO:0000313" key="3">
    <source>
        <dbReference type="Proteomes" id="UP000782901"/>
    </source>
</evidence>
<evidence type="ECO:0000256" key="1">
    <source>
        <dbReference type="SAM" id="Phobius"/>
    </source>
</evidence>
<dbReference type="EMBL" id="JAGZEE010000013">
    <property type="protein sequence ID" value="MBS5411045.1"/>
    <property type="molecule type" value="Genomic_DNA"/>
</dbReference>
<reference evidence="2" key="1">
    <citation type="submission" date="2021-02" db="EMBL/GenBank/DDBJ databases">
        <title>Infant gut strain persistence is associated with maternal origin, phylogeny, and functional potential including surface adhesion and iron acquisition.</title>
        <authorList>
            <person name="Lou Y.C."/>
        </authorList>
    </citation>
    <scope>NUCLEOTIDE SEQUENCE</scope>
    <source>
        <strain evidence="2">L3_082_243G1_dasL3_082_243G1_maxbin2.maxbin.015s ta_sub</strain>
    </source>
</reference>